<proteinExistence type="predicted"/>
<protein>
    <submittedName>
        <fullName evidence="1">Uncharacterized protein</fullName>
    </submittedName>
</protein>
<sequence>MSLCGLGRYIVSASGLLISFTCRVTCIYLCNQSNILVRITVSTHTINQTPIFS</sequence>
<evidence type="ECO:0000313" key="1">
    <source>
        <dbReference type="EMBL" id="JAE32085.1"/>
    </source>
</evidence>
<name>A0A0A9H4F7_ARUDO</name>
<dbReference type="EMBL" id="GBRH01165811">
    <property type="protein sequence ID" value="JAE32085.1"/>
    <property type="molecule type" value="Transcribed_RNA"/>
</dbReference>
<reference evidence="1" key="2">
    <citation type="journal article" date="2015" name="Data Brief">
        <title>Shoot transcriptome of the giant reed, Arundo donax.</title>
        <authorList>
            <person name="Barrero R.A."/>
            <person name="Guerrero F.D."/>
            <person name="Moolhuijzen P."/>
            <person name="Goolsby J.A."/>
            <person name="Tidwell J."/>
            <person name="Bellgard S.E."/>
            <person name="Bellgard M.I."/>
        </authorList>
    </citation>
    <scope>NUCLEOTIDE SEQUENCE</scope>
    <source>
        <tissue evidence="1">Shoot tissue taken approximately 20 cm above the soil surface</tissue>
    </source>
</reference>
<reference evidence="1" key="1">
    <citation type="submission" date="2014-09" db="EMBL/GenBank/DDBJ databases">
        <authorList>
            <person name="Magalhaes I.L.F."/>
            <person name="Oliveira U."/>
            <person name="Santos F.R."/>
            <person name="Vidigal T.H.D.A."/>
            <person name="Brescovit A.D."/>
            <person name="Santos A.J."/>
        </authorList>
    </citation>
    <scope>NUCLEOTIDE SEQUENCE</scope>
    <source>
        <tissue evidence="1">Shoot tissue taken approximately 20 cm above the soil surface</tissue>
    </source>
</reference>
<dbReference type="AlphaFoldDB" id="A0A0A9H4F7"/>
<accession>A0A0A9H4F7</accession>
<organism evidence="1">
    <name type="scientific">Arundo donax</name>
    <name type="common">Giant reed</name>
    <name type="synonym">Donax arundinaceus</name>
    <dbReference type="NCBI Taxonomy" id="35708"/>
    <lineage>
        <taxon>Eukaryota</taxon>
        <taxon>Viridiplantae</taxon>
        <taxon>Streptophyta</taxon>
        <taxon>Embryophyta</taxon>
        <taxon>Tracheophyta</taxon>
        <taxon>Spermatophyta</taxon>
        <taxon>Magnoliopsida</taxon>
        <taxon>Liliopsida</taxon>
        <taxon>Poales</taxon>
        <taxon>Poaceae</taxon>
        <taxon>PACMAD clade</taxon>
        <taxon>Arundinoideae</taxon>
        <taxon>Arundineae</taxon>
        <taxon>Arundo</taxon>
    </lineage>
</organism>